<proteinExistence type="inferred from homology"/>
<gene>
    <name evidence="10" type="primary">grpE</name>
    <name evidence="14" type="ORF">SAMN02745110_00875</name>
</gene>
<comment type="subcellular location">
    <subcellularLocation>
        <location evidence="1 10">Cytoplasm</location>
    </subcellularLocation>
</comment>
<dbReference type="Pfam" id="PF01025">
    <property type="entry name" value="GrpE"/>
    <property type="match status" value="1"/>
</dbReference>
<dbReference type="GO" id="GO:0051087">
    <property type="term" value="F:protein-folding chaperone binding"/>
    <property type="evidence" value="ECO:0007669"/>
    <property type="project" value="InterPro"/>
</dbReference>
<dbReference type="GO" id="GO:0051082">
    <property type="term" value="F:unfolded protein binding"/>
    <property type="evidence" value="ECO:0007669"/>
    <property type="project" value="TreeGrafter"/>
</dbReference>
<evidence type="ECO:0000256" key="12">
    <source>
        <dbReference type="RuleBase" id="RU004478"/>
    </source>
</evidence>
<evidence type="ECO:0000256" key="10">
    <source>
        <dbReference type="HAMAP-Rule" id="MF_01151"/>
    </source>
</evidence>
<dbReference type="InterPro" id="IPR013805">
    <property type="entry name" value="GrpE_CC"/>
</dbReference>
<evidence type="ECO:0000256" key="11">
    <source>
        <dbReference type="RuleBase" id="RU000639"/>
    </source>
</evidence>
<dbReference type="CDD" id="cd00446">
    <property type="entry name" value="GrpE"/>
    <property type="match status" value="1"/>
</dbReference>
<dbReference type="PANTHER" id="PTHR21237">
    <property type="entry name" value="GRPE PROTEIN"/>
    <property type="match status" value="1"/>
</dbReference>
<feature type="region of interest" description="Disordered" evidence="13">
    <location>
        <begin position="1"/>
        <end position="33"/>
    </location>
</feature>
<dbReference type="GO" id="GO:0042803">
    <property type="term" value="F:protein homodimerization activity"/>
    <property type="evidence" value="ECO:0007669"/>
    <property type="project" value="InterPro"/>
</dbReference>
<dbReference type="GO" id="GO:0006457">
    <property type="term" value="P:protein folding"/>
    <property type="evidence" value="ECO:0007669"/>
    <property type="project" value="InterPro"/>
</dbReference>
<keyword evidence="6 10" id="KW-0143">Chaperone</keyword>
<dbReference type="NCBIfam" id="NF010738">
    <property type="entry name" value="PRK14140.1"/>
    <property type="match status" value="1"/>
</dbReference>
<evidence type="ECO:0000256" key="8">
    <source>
        <dbReference type="ARBA" id="ARBA00072274"/>
    </source>
</evidence>
<comment type="similarity">
    <text evidence="2 10 12">Belongs to the GrpE family.</text>
</comment>
<dbReference type="AlphaFoldDB" id="A0A1T4LQ97"/>
<dbReference type="SUPFAM" id="SSF51064">
    <property type="entry name" value="Head domain of nucleotide exchange factor GrpE"/>
    <property type="match status" value="1"/>
</dbReference>
<evidence type="ECO:0000256" key="7">
    <source>
        <dbReference type="ARBA" id="ARBA00053401"/>
    </source>
</evidence>
<dbReference type="Gene3D" id="3.90.20.20">
    <property type="match status" value="1"/>
</dbReference>
<keyword evidence="5 10" id="KW-0346">Stress response</keyword>
<dbReference type="FunFam" id="2.30.22.10:FF:000001">
    <property type="entry name" value="Protein GrpE"/>
    <property type="match status" value="1"/>
</dbReference>
<dbReference type="GO" id="GO:0000774">
    <property type="term" value="F:adenyl-nucleotide exchange factor activity"/>
    <property type="evidence" value="ECO:0007669"/>
    <property type="project" value="InterPro"/>
</dbReference>
<protein>
    <recommendedName>
        <fullName evidence="8 10">Protein GrpE</fullName>
    </recommendedName>
    <alternativeName>
        <fullName evidence="9 10">HSP-70 cofactor</fullName>
    </alternativeName>
</protein>
<keyword evidence="15" id="KW-1185">Reference proteome</keyword>
<evidence type="ECO:0000256" key="9">
    <source>
        <dbReference type="ARBA" id="ARBA00076414"/>
    </source>
</evidence>
<keyword evidence="4 10" id="KW-0963">Cytoplasm</keyword>
<name>A0A1T4LQ97_9FIRM</name>
<dbReference type="PANTHER" id="PTHR21237:SF23">
    <property type="entry name" value="GRPE PROTEIN HOMOLOG, MITOCHONDRIAL"/>
    <property type="match status" value="1"/>
</dbReference>
<comment type="function">
    <text evidence="7 10 11">Participates actively in the response to hyperosmotic and heat shock by preventing the aggregation of stress-denatured proteins, in association with DnaK and GrpE. It is the nucleotide exchange factor for DnaK and may function as a thermosensor. Unfolded proteins bind initially to DnaJ; upon interaction with the DnaJ-bound protein, DnaK hydrolyzes its bound ATP, resulting in the formation of a stable complex. GrpE releases ADP from DnaK; ATP binding to DnaK triggers the release of the substrate protein, thus completing the reaction cycle. Several rounds of ATP-dependent interactions between DnaJ, DnaK and GrpE are required for fully efficient folding.</text>
</comment>
<feature type="compositionally biased region" description="Basic residues" evidence="13">
    <location>
        <begin position="64"/>
        <end position="73"/>
    </location>
</feature>
<dbReference type="InterPro" id="IPR009012">
    <property type="entry name" value="GrpE_head"/>
</dbReference>
<evidence type="ECO:0000256" key="13">
    <source>
        <dbReference type="SAM" id="MobiDB-lite"/>
    </source>
</evidence>
<evidence type="ECO:0000313" key="14">
    <source>
        <dbReference type="EMBL" id="SJZ56902.1"/>
    </source>
</evidence>
<reference evidence="14 15" key="1">
    <citation type="submission" date="2017-02" db="EMBL/GenBank/DDBJ databases">
        <authorList>
            <person name="Peterson S.W."/>
        </authorList>
    </citation>
    <scope>NUCLEOTIDE SEQUENCE [LARGE SCALE GENOMIC DNA]</scope>
    <source>
        <strain evidence="14 15">ATCC 17233</strain>
    </source>
</reference>
<dbReference type="SUPFAM" id="SSF58014">
    <property type="entry name" value="Coiled-coil domain of nucleotide exchange factor GrpE"/>
    <property type="match status" value="1"/>
</dbReference>
<comment type="subunit">
    <text evidence="3 10">Homodimer.</text>
</comment>
<dbReference type="PROSITE" id="PS01071">
    <property type="entry name" value="GRPE"/>
    <property type="match status" value="1"/>
</dbReference>
<organism evidence="14 15">
    <name type="scientific">Eubacterium ruminantium</name>
    <dbReference type="NCBI Taxonomy" id="42322"/>
    <lineage>
        <taxon>Bacteria</taxon>
        <taxon>Bacillati</taxon>
        <taxon>Bacillota</taxon>
        <taxon>Clostridia</taxon>
        <taxon>Eubacteriales</taxon>
        <taxon>Eubacteriaceae</taxon>
        <taxon>Eubacterium</taxon>
    </lineage>
</organism>
<dbReference type="PRINTS" id="PR00773">
    <property type="entry name" value="GRPEPROTEIN"/>
</dbReference>
<dbReference type="RefSeq" id="WP_242870182.1">
    <property type="nucleotide sequence ID" value="NZ_FMTO01000004.1"/>
</dbReference>
<evidence type="ECO:0000256" key="1">
    <source>
        <dbReference type="ARBA" id="ARBA00004496"/>
    </source>
</evidence>
<evidence type="ECO:0000256" key="3">
    <source>
        <dbReference type="ARBA" id="ARBA00011738"/>
    </source>
</evidence>
<dbReference type="GO" id="GO:0005737">
    <property type="term" value="C:cytoplasm"/>
    <property type="evidence" value="ECO:0007669"/>
    <property type="project" value="UniProtKB-SubCell"/>
</dbReference>
<evidence type="ECO:0000256" key="6">
    <source>
        <dbReference type="ARBA" id="ARBA00023186"/>
    </source>
</evidence>
<dbReference type="InterPro" id="IPR000740">
    <property type="entry name" value="GrpE"/>
</dbReference>
<dbReference type="HAMAP" id="MF_01151">
    <property type="entry name" value="GrpE"/>
    <property type="match status" value="1"/>
</dbReference>
<dbReference type="Gene3D" id="2.30.22.10">
    <property type="entry name" value="Head domain of nucleotide exchange factor GrpE"/>
    <property type="match status" value="1"/>
</dbReference>
<feature type="region of interest" description="Disordered" evidence="13">
    <location>
        <begin position="55"/>
        <end position="78"/>
    </location>
</feature>
<sequence>MAEISMAQMLQALQDEKEENVAEKPSSKTDGVINVVIGEPIEGTIVTVDDEQYVTEKDAEAKRPKPVPKKNRRGNKELIAELDRTREQAEGNKEKYQRLMAEFDNARARSEKENSKMFDYGAKDTLEKLLPIVDDLERALDNVPDAEKGAFSNGIEMIYKKLMDTFKTIGVEPMNAVDKPFDPNLHNAVIHVEDENLPENTVVEEMQKGYMYKDQVLRHSMVKVAN</sequence>
<accession>A0A1T4LQ97</accession>
<evidence type="ECO:0000313" key="15">
    <source>
        <dbReference type="Proteomes" id="UP000189857"/>
    </source>
</evidence>
<evidence type="ECO:0000256" key="5">
    <source>
        <dbReference type="ARBA" id="ARBA00023016"/>
    </source>
</evidence>
<dbReference type="EMBL" id="FUXA01000006">
    <property type="protein sequence ID" value="SJZ56902.1"/>
    <property type="molecule type" value="Genomic_DNA"/>
</dbReference>
<evidence type="ECO:0000256" key="2">
    <source>
        <dbReference type="ARBA" id="ARBA00009054"/>
    </source>
</evidence>
<evidence type="ECO:0000256" key="4">
    <source>
        <dbReference type="ARBA" id="ARBA00022490"/>
    </source>
</evidence>
<dbReference type="Proteomes" id="UP000189857">
    <property type="component" value="Unassembled WGS sequence"/>
</dbReference>